<dbReference type="Proteomes" id="UP000311919">
    <property type="component" value="Unassembled WGS sequence"/>
</dbReference>
<dbReference type="PANTHER" id="PTHR21468">
    <property type="entry name" value="HSD9"/>
    <property type="match status" value="1"/>
</dbReference>
<keyword evidence="1" id="KW-0175">Coiled coil</keyword>
<accession>A0A4Z2DGD9</accession>
<gene>
    <name evidence="2" type="ORF">EWB00_001420</name>
</gene>
<dbReference type="STRING" id="6182.A0A4Z2DGD9"/>
<dbReference type="InterPro" id="IPR026702">
    <property type="entry name" value="CCDC83"/>
</dbReference>
<dbReference type="OrthoDB" id="10005859at2759"/>
<comment type="caution">
    <text evidence="2">The sequence shown here is derived from an EMBL/GenBank/DDBJ whole genome shotgun (WGS) entry which is preliminary data.</text>
</comment>
<dbReference type="EMBL" id="SKCS01000150">
    <property type="protein sequence ID" value="TNN15302.1"/>
    <property type="molecule type" value="Genomic_DNA"/>
</dbReference>
<sequence>MAPKKGRNQNAAKQHTKMEKLTPKEAILDYQIGNLRNLTSRLKFKRETLKNMLKEKVDLLTSLKLQEEAILRETSSKLMEISVDDETSVSSDDTKNYLLETWKVRDFEETEVMKIQEEIETTRRLTKDVVLELKNWHTYSEVTKKLNETRIQMLEMEYVNMKQRFESMMKYLTEEEKRTELNTHANIELSSEHIKNSVIDKAIDILNKSLSQQMLQNNWLKVEKKILEEKIERISLEIESLQKKNITAAQDVFNCNLAHILVPISFGDIQVTEEDDLGKSTILDLKLDQDMFGFERDLGNYKHEENKNEEDLRKNLSSTYQSNLNQMLYQSNGVFPRNKVPGQIIDIEHLAALGPLEKKACYLQGLPANFDREDFSSPEFRARLKFNPELDDWPVNRDMLSKHLSS</sequence>
<evidence type="ECO:0000313" key="3">
    <source>
        <dbReference type="Proteomes" id="UP000311919"/>
    </source>
</evidence>
<protein>
    <submittedName>
        <fullName evidence="2">Coiled-coil domain-containing 83-like isoform 2</fullName>
    </submittedName>
</protein>
<proteinExistence type="predicted"/>
<dbReference type="PANTHER" id="PTHR21468:SF1">
    <property type="entry name" value="COILED-COIL DOMAIN-CONTAINING PROTEIN 83"/>
    <property type="match status" value="1"/>
</dbReference>
<dbReference type="EMBL" id="SKCS01000150">
    <property type="protein sequence ID" value="TNN15300.1"/>
    <property type="molecule type" value="Genomic_DNA"/>
</dbReference>
<evidence type="ECO:0000313" key="2">
    <source>
        <dbReference type="EMBL" id="TNN15300.1"/>
    </source>
</evidence>
<keyword evidence="3" id="KW-1185">Reference proteome</keyword>
<dbReference type="EMBL" id="SKCS01000150">
    <property type="protein sequence ID" value="TNN15299.1"/>
    <property type="molecule type" value="Genomic_DNA"/>
</dbReference>
<name>A0A4Z2DGD9_SCHJA</name>
<dbReference type="AlphaFoldDB" id="A0A4Z2DGD9"/>
<organism evidence="2 3">
    <name type="scientific">Schistosoma japonicum</name>
    <name type="common">Blood fluke</name>
    <dbReference type="NCBI Taxonomy" id="6182"/>
    <lineage>
        <taxon>Eukaryota</taxon>
        <taxon>Metazoa</taxon>
        <taxon>Spiralia</taxon>
        <taxon>Lophotrochozoa</taxon>
        <taxon>Platyhelminthes</taxon>
        <taxon>Trematoda</taxon>
        <taxon>Digenea</taxon>
        <taxon>Strigeidida</taxon>
        <taxon>Schistosomatoidea</taxon>
        <taxon>Schistosomatidae</taxon>
        <taxon>Schistosoma</taxon>
    </lineage>
</organism>
<feature type="coiled-coil region" evidence="1">
    <location>
        <begin position="224"/>
        <end position="251"/>
    </location>
</feature>
<evidence type="ECO:0000256" key="1">
    <source>
        <dbReference type="SAM" id="Coils"/>
    </source>
</evidence>
<reference evidence="2 3" key="1">
    <citation type="submission" date="2019-03" db="EMBL/GenBank/DDBJ databases">
        <title>An improved genome assembly of the fluke Schistosoma japonicum.</title>
        <authorList>
            <person name="Hu W."/>
            <person name="Luo F."/>
            <person name="Yin M."/>
            <person name="Mo X."/>
            <person name="Sun C."/>
            <person name="Wu Q."/>
            <person name="Zhu B."/>
            <person name="Xiang M."/>
            <person name="Wang J."/>
            <person name="Wang Y."/>
            <person name="Zhang T."/>
            <person name="Xu B."/>
            <person name="Zheng H."/>
            <person name="Feng Z."/>
        </authorList>
    </citation>
    <scope>NUCLEOTIDE SEQUENCE [LARGE SCALE GENOMIC DNA]</scope>
    <source>
        <strain evidence="2">HuSjv2</strain>
        <tissue evidence="2">Worms</tissue>
    </source>
</reference>